<dbReference type="OrthoDB" id="76364at2759"/>
<evidence type="ECO:0000256" key="15">
    <source>
        <dbReference type="ARBA" id="ARBA00023211"/>
    </source>
</evidence>
<keyword evidence="6" id="KW-0255">Endonuclease</keyword>
<dbReference type="Pfam" id="PF21170">
    <property type="entry name" value="FAN1_TPR"/>
    <property type="match status" value="1"/>
</dbReference>
<keyword evidence="4 17" id="KW-0540">Nuclease</keyword>
<feature type="domain" description="VRR-NUC" evidence="19">
    <location>
        <begin position="686"/>
        <end position="802"/>
    </location>
</feature>
<evidence type="ECO:0000256" key="1">
    <source>
        <dbReference type="ARBA" id="ARBA00000983"/>
    </source>
</evidence>
<evidence type="ECO:0000259" key="19">
    <source>
        <dbReference type="SMART" id="SM00990"/>
    </source>
</evidence>
<keyword evidence="7 17" id="KW-0227">DNA damage</keyword>
<feature type="region of interest" description="Disordered" evidence="18">
    <location>
        <begin position="361"/>
        <end position="394"/>
    </location>
</feature>
<dbReference type="GO" id="GO:0004528">
    <property type="term" value="F:phosphodiesterase I activity"/>
    <property type="evidence" value="ECO:0007669"/>
    <property type="project" value="UniProtKB-EC"/>
</dbReference>
<feature type="compositionally biased region" description="Polar residues" evidence="18">
    <location>
        <begin position="361"/>
        <end position="385"/>
    </location>
</feature>
<feature type="compositionally biased region" description="Basic and acidic residues" evidence="18">
    <location>
        <begin position="808"/>
        <end position="817"/>
    </location>
</feature>
<dbReference type="FunFam" id="3.40.1350.10:FF:000004">
    <property type="entry name" value="Fanconi-associated nuclease"/>
    <property type="match status" value="1"/>
</dbReference>
<dbReference type="Gene3D" id="3.40.1350.10">
    <property type="match status" value="1"/>
</dbReference>
<gene>
    <name evidence="20" type="ORF">BXZ70DRAFT_235755</name>
</gene>
<dbReference type="CDD" id="cd22326">
    <property type="entry name" value="FAN1-like"/>
    <property type="match status" value="1"/>
</dbReference>
<dbReference type="GO" id="GO:0070336">
    <property type="term" value="F:flap-structured DNA binding"/>
    <property type="evidence" value="ECO:0007669"/>
    <property type="project" value="TreeGrafter"/>
</dbReference>
<feature type="region of interest" description="Disordered" evidence="18">
    <location>
        <begin position="880"/>
        <end position="936"/>
    </location>
</feature>
<evidence type="ECO:0000256" key="8">
    <source>
        <dbReference type="ARBA" id="ARBA00022771"/>
    </source>
</evidence>
<keyword evidence="21" id="KW-1185">Reference proteome</keyword>
<evidence type="ECO:0000256" key="16">
    <source>
        <dbReference type="ARBA" id="ARBA00023242"/>
    </source>
</evidence>
<dbReference type="GO" id="GO:0005634">
    <property type="term" value="C:nucleus"/>
    <property type="evidence" value="ECO:0007669"/>
    <property type="project" value="UniProtKB-SubCell"/>
</dbReference>
<proteinExistence type="inferred from homology"/>
<keyword evidence="5 17" id="KW-0479">Metal-binding</keyword>
<keyword evidence="11" id="KW-0269">Exonuclease</keyword>
<comment type="caution">
    <text evidence="20">The sequence shown here is derived from an EMBL/GenBank/DDBJ whole genome shotgun (WGS) entry which is preliminary data.</text>
</comment>
<accession>A0A8K0UMY8</accession>
<evidence type="ECO:0000313" key="21">
    <source>
        <dbReference type="Proteomes" id="UP000813824"/>
    </source>
</evidence>
<dbReference type="InterPro" id="IPR033315">
    <property type="entry name" value="Fan1-like"/>
</dbReference>
<evidence type="ECO:0000256" key="4">
    <source>
        <dbReference type="ARBA" id="ARBA00022722"/>
    </source>
</evidence>
<dbReference type="GO" id="GO:0008409">
    <property type="term" value="F:5'-3' exonuclease activity"/>
    <property type="evidence" value="ECO:0007669"/>
    <property type="project" value="TreeGrafter"/>
</dbReference>
<keyword evidence="13" id="KW-0175">Coiled coil</keyword>
<evidence type="ECO:0000256" key="9">
    <source>
        <dbReference type="ARBA" id="ARBA00022801"/>
    </source>
</evidence>
<dbReference type="SMART" id="SM00990">
    <property type="entry name" value="VRR_NUC"/>
    <property type="match status" value="1"/>
</dbReference>
<dbReference type="InterPro" id="IPR049132">
    <property type="entry name" value="FAN1-like_euk"/>
</dbReference>
<dbReference type="InterPro" id="IPR049126">
    <property type="entry name" value="FAN1-like_TPR"/>
</dbReference>
<evidence type="ECO:0000256" key="6">
    <source>
        <dbReference type="ARBA" id="ARBA00022759"/>
    </source>
</evidence>
<dbReference type="AlphaFoldDB" id="A0A8K0UMY8"/>
<reference evidence="20" key="1">
    <citation type="journal article" date="2021" name="New Phytol.">
        <title>Evolutionary innovations through gain and loss of genes in the ectomycorrhizal Boletales.</title>
        <authorList>
            <person name="Wu G."/>
            <person name="Miyauchi S."/>
            <person name="Morin E."/>
            <person name="Kuo A."/>
            <person name="Drula E."/>
            <person name="Varga T."/>
            <person name="Kohler A."/>
            <person name="Feng B."/>
            <person name="Cao Y."/>
            <person name="Lipzen A."/>
            <person name="Daum C."/>
            <person name="Hundley H."/>
            <person name="Pangilinan J."/>
            <person name="Johnson J."/>
            <person name="Barry K."/>
            <person name="LaButti K."/>
            <person name="Ng V."/>
            <person name="Ahrendt S."/>
            <person name="Min B."/>
            <person name="Choi I.G."/>
            <person name="Park H."/>
            <person name="Plett J.M."/>
            <person name="Magnuson J."/>
            <person name="Spatafora J.W."/>
            <person name="Nagy L.G."/>
            <person name="Henrissat B."/>
            <person name="Grigoriev I.V."/>
            <person name="Yang Z.L."/>
            <person name="Xu J."/>
            <person name="Martin F.M."/>
        </authorList>
    </citation>
    <scope>NUCLEOTIDE SEQUENCE</scope>
    <source>
        <strain evidence="20">KKN 215</strain>
    </source>
</reference>
<dbReference type="PANTHER" id="PTHR15749:SF4">
    <property type="entry name" value="FANCONI-ASSOCIATED NUCLEASE 1"/>
    <property type="match status" value="1"/>
</dbReference>
<dbReference type="Pfam" id="PF08774">
    <property type="entry name" value="VRR_NUC"/>
    <property type="match status" value="1"/>
</dbReference>
<evidence type="ECO:0000256" key="3">
    <source>
        <dbReference type="ARBA" id="ARBA00005533"/>
    </source>
</evidence>
<dbReference type="GO" id="GO:0036297">
    <property type="term" value="P:interstrand cross-link repair"/>
    <property type="evidence" value="ECO:0007669"/>
    <property type="project" value="InterPro"/>
</dbReference>
<dbReference type="Proteomes" id="UP000813824">
    <property type="component" value="Unassembled WGS sequence"/>
</dbReference>
<evidence type="ECO:0000256" key="5">
    <source>
        <dbReference type="ARBA" id="ARBA00022723"/>
    </source>
</evidence>
<dbReference type="GO" id="GO:0017108">
    <property type="term" value="F:5'-flap endonuclease activity"/>
    <property type="evidence" value="ECO:0007669"/>
    <property type="project" value="TreeGrafter"/>
</dbReference>
<comment type="similarity">
    <text evidence="3 17">Belongs to the FAN1 family.</text>
</comment>
<comment type="cofactor">
    <cofactor evidence="17">
        <name>Mg(2+)</name>
        <dbReference type="ChEBI" id="CHEBI:18420"/>
    </cofactor>
    <cofactor evidence="17">
        <name>Mn(2+)</name>
        <dbReference type="ChEBI" id="CHEBI:29035"/>
    </cofactor>
</comment>
<dbReference type="GO" id="GO:0008270">
    <property type="term" value="F:zinc ion binding"/>
    <property type="evidence" value="ECO:0007669"/>
    <property type="project" value="UniProtKB-KW"/>
</dbReference>
<evidence type="ECO:0000256" key="17">
    <source>
        <dbReference type="RuleBase" id="RU365033"/>
    </source>
</evidence>
<protein>
    <recommendedName>
        <fullName evidence="17">Fanconi-associated nuclease</fullName>
        <ecNumber evidence="17">3.1.4.1</ecNumber>
    </recommendedName>
</protein>
<dbReference type="PANTHER" id="PTHR15749">
    <property type="entry name" value="FANCONI-ASSOCIATED NUCLEASE 1"/>
    <property type="match status" value="1"/>
</dbReference>
<dbReference type="EMBL" id="JAEVFJ010000019">
    <property type="protein sequence ID" value="KAH8099575.1"/>
    <property type="molecule type" value="Genomic_DNA"/>
</dbReference>
<comment type="function">
    <text evidence="17">Nuclease required for the repair of DNA interstrand cross-links (ICL). Acts as a 5'-3' exonuclease that anchors at a cut end of DNA and cleaves DNA successively at every third nucleotide, allowing to excise an ICL from one strand through flanking incisions.</text>
</comment>
<evidence type="ECO:0000256" key="2">
    <source>
        <dbReference type="ARBA" id="ARBA00004123"/>
    </source>
</evidence>
<evidence type="ECO:0000256" key="10">
    <source>
        <dbReference type="ARBA" id="ARBA00022833"/>
    </source>
</evidence>
<feature type="compositionally biased region" description="Basic residues" evidence="18">
    <location>
        <begin position="818"/>
        <end position="829"/>
    </location>
</feature>
<feature type="region of interest" description="Disordered" evidence="18">
    <location>
        <begin position="808"/>
        <end position="845"/>
    </location>
</feature>
<comment type="catalytic activity">
    <reaction evidence="1 17">
        <text>Hydrolytically removes 5'-nucleotides successively from the 3'-hydroxy termini of 3'-hydroxy-terminated oligonucleotides.</text>
        <dbReference type="EC" id="3.1.4.1"/>
    </reaction>
</comment>
<keyword evidence="10" id="KW-0862">Zinc</keyword>
<keyword evidence="9 17" id="KW-0378">Hydrolase</keyword>
<dbReference type="EC" id="3.1.4.1" evidence="17"/>
<keyword evidence="14 17" id="KW-0234">DNA repair</keyword>
<evidence type="ECO:0000256" key="14">
    <source>
        <dbReference type="ARBA" id="ARBA00023204"/>
    </source>
</evidence>
<evidence type="ECO:0000256" key="13">
    <source>
        <dbReference type="ARBA" id="ARBA00023054"/>
    </source>
</evidence>
<evidence type="ECO:0000313" key="20">
    <source>
        <dbReference type="EMBL" id="KAH8099575.1"/>
    </source>
</evidence>
<keyword evidence="16 17" id="KW-0539">Nucleus</keyword>
<comment type="subcellular location">
    <subcellularLocation>
        <location evidence="2 17">Nucleus</location>
    </subcellularLocation>
</comment>
<sequence>MTIGSPTVDAARALIFGQDGETEEELERMLNEEGAGGNERRESMYVALLDEMLGVVLEKESHLFIEGETRRILCYARVLKPGAKYLLVRLLLRKAERWHRLSSLKYVMELGDGILPAVEELCGTKDRHARKAEPAIKVEEPEVIDLTLDEEDILPIAGPSKQAQTSFAHQEPMFHIFGDDASEASTRELLECLTLPELKEIAKKVQVKSNLSRADLIDALLDTSMKQTLLSFPVIAPKASKKGKSLQQTRLAFPTVRKTQTQQDLLREMILKILVQCIRIDEEVIKLFRRFNLVYFRNTMHTPTIITPSILVRAKKRTYPAYIYTRTSDIWPDREALLSYERALEMSAKMEEILDSSNYSRGRSRSITSKLSIATRRGTTTSPSKKSVKDEEDFEEPRITAANAAKELLKEIYKEWNVMLEMNPGDRSPALERFTCGYVHTRTLCKGSAALATLKDYEIEYDLLDALLNQRRWRRGRRGRWYERQALILEKHLRNPAKARETIIKGLEDEDTSMVWRVALERRLTRLEKKLPVEERHICEGELREAELVTITGVRLHSLVLDSNLNVVNNNNPLLTQKIDKFVSGGENGETSTKKPNGKSIWQGRDGNAITVEMLALEHYEDLGFKGFHCEGRIVTTLFGFLFWDILFAPVPGVFETPYQSAPLDLTEDTFYTSRKEIADARLDEIKNGRGEEILTRVYDENHEKKPMCVGVRWDMFERQDLVEITRCIGGPGLATICLLLCQDYSGRCSGVPDLFIWNAEKNSCKFVEVKGPGDRLSENQNVWIDVLRRVGVSVEVCHVEEEGKQKPLKVNKEPKAKKTGTTPRKRKRVNVDSPESNPEDDISNLLESEGEDDVALVRKRRRVRKDADPDVLPQLAVEELQQTQTSTSTTVSTRSSSATLALSPASLHWSSSRTEFEVGPSTPSKRQRFIATSSP</sequence>
<keyword evidence="8" id="KW-0863">Zinc-finger</keyword>
<keyword evidence="12 17" id="KW-0460">Magnesium</keyword>
<evidence type="ECO:0000256" key="18">
    <source>
        <dbReference type="SAM" id="MobiDB-lite"/>
    </source>
</evidence>
<feature type="compositionally biased region" description="Low complexity" evidence="18">
    <location>
        <begin position="881"/>
        <end position="907"/>
    </location>
</feature>
<name>A0A8K0UMY8_9AGAR</name>
<dbReference type="InterPro" id="IPR014883">
    <property type="entry name" value="VRR_NUC"/>
</dbReference>
<organism evidence="20 21">
    <name type="scientific">Cristinia sonorae</name>
    <dbReference type="NCBI Taxonomy" id="1940300"/>
    <lineage>
        <taxon>Eukaryota</taxon>
        <taxon>Fungi</taxon>
        <taxon>Dikarya</taxon>
        <taxon>Basidiomycota</taxon>
        <taxon>Agaricomycotina</taxon>
        <taxon>Agaricomycetes</taxon>
        <taxon>Agaricomycetidae</taxon>
        <taxon>Agaricales</taxon>
        <taxon>Pleurotineae</taxon>
        <taxon>Stephanosporaceae</taxon>
        <taxon>Cristinia</taxon>
    </lineage>
</organism>
<dbReference type="InterPro" id="IPR011856">
    <property type="entry name" value="tRNA_endonuc-like_dom_sf"/>
</dbReference>
<keyword evidence="15 17" id="KW-0464">Manganese</keyword>
<evidence type="ECO:0000256" key="11">
    <source>
        <dbReference type="ARBA" id="ARBA00022839"/>
    </source>
</evidence>
<evidence type="ECO:0000256" key="7">
    <source>
        <dbReference type="ARBA" id="ARBA00022763"/>
    </source>
</evidence>
<evidence type="ECO:0000256" key="12">
    <source>
        <dbReference type="ARBA" id="ARBA00022842"/>
    </source>
</evidence>